<evidence type="ECO:0000256" key="2">
    <source>
        <dbReference type="ARBA" id="ARBA00022741"/>
    </source>
</evidence>
<evidence type="ECO:0000256" key="4">
    <source>
        <dbReference type="PIRSR" id="PIRSR006806-1"/>
    </source>
</evidence>
<dbReference type="SUPFAM" id="SSF100950">
    <property type="entry name" value="NagB/RpiA/CoA transferase-like"/>
    <property type="match status" value="1"/>
</dbReference>
<reference evidence="6 7" key="1">
    <citation type="submission" date="2020-11" db="EMBL/GenBank/DDBJ databases">
        <title>Draft genome sequencing of a Lachnospiraceae strain isolated from anoxic soil subjected to BSD treatment.</title>
        <authorList>
            <person name="Uek A."/>
            <person name="Tonouchi A."/>
        </authorList>
    </citation>
    <scope>NUCLEOTIDE SEQUENCE [LARGE SCALE GENOMIC DNA]</scope>
    <source>
        <strain evidence="6 7">TB5</strain>
    </source>
</reference>
<keyword evidence="2 4" id="KW-0547">Nucleotide-binding</keyword>
<dbReference type="GO" id="GO:0046872">
    <property type="term" value="F:metal ion binding"/>
    <property type="evidence" value="ECO:0007669"/>
    <property type="project" value="UniProtKB-KW"/>
</dbReference>
<dbReference type="EMBL" id="AP024169">
    <property type="protein sequence ID" value="BCN30590.1"/>
    <property type="molecule type" value="Genomic_DNA"/>
</dbReference>
<dbReference type="InterPro" id="IPR024185">
    <property type="entry name" value="FTHF_cligase-like_sf"/>
</dbReference>
<dbReference type="AlphaFoldDB" id="A0A7R7EKX4"/>
<keyword evidence="5" id="KW-0460">Magnesium</keyword>
<gene>
    <name evidence="6" type="ORF">bsdtb5_18850</name>
</gene>
<dbReference type="GO" id="GO:0005524">
    <property type="term" value="F:ATP binding"/>
    <property type="evidence" value="ECO:0007669"/>
    <property type="project" value="UniProtKB-KW"/>
</dbReference>
<dbReference type="PIRSF" id="PIRSF006806">
    <property type="entry name" value="FTHF_cligase"/>
    <property type="match status" value="1"/>
</dbReference>
<accession>A0A7R7EKX4</accession>
<comment type="cofactor">
    <cofactor evidence="5">
        <name>Mg(2+)</name>
        <dbReference type="ChEBI" id="CHEBI:18420"/>
    </cofactor>
</comment>
<feature type="binding site" evidence="4">
    <location>
        <position position="54"/>
    </location>
    <ligand>
        <name>substrate</name>
    </ligand>
</feature>
<dbReference type="InterPro" id="IPR002698">
    <property type="entry name" value="FTHF_cligase"/>
</dbReference>
<evidence type="ECO:0000256" key="5">
    <source>
        <dbReference type="RuleBase" id="RU361279"/>
    </source>
</evidence>
<comment type="catalytic activity">
    <reaction evidence="5">
        <text>(6S)-5-formyl-5,6,7,8-tetrahydrofolate + ATP = (6R)-5,10-methenyltetrahydrofolate + ADP + phosphate</text>
        <dbReference type="Rhea" id="RHEA:10488"/>
        <dbReference type="ChEBI" id="CHEBI:30616"/>
        <dbReference type="ChEBI" id="CHEBI:43474"/>
        <dbReference type="ChEBI" id="CHEBI:57455"/>
        <dbReference type="ChEBI" id="CHEBI:57457"/>
        <dbReference type="ChEBI" id="CHEBI:456216"/>
        <dbReference type="EC" id="6.3.3.2"/>
    </reaction>
</comment>
<keyword evidence="3 4" id="KW-0067">ATP-binding</keyword>
<dbReference type="Proteomes" id="UP000595897">
    <property type="component" value="Chromosome"/>
</dbReference>
<dbReference type="GO" id="GO:0030272">
    <property type="term" value="F:5-formyltetrahydrofolate cyclo-ligase activity"/>
    <property type="evidence" value="ECO:0007669"/>
    <property type="project" value="UniProtKB-EC"/>
</dbReference>
<dbReference type="NCBIfam" id="TIGR02727">
    <property type="entry name" value="MTHFS_bact"/>
    <property type="match status" value="1"/>
</dbReference>
<evidence type="ECO:0000256" key="3">
    <source>
        <dbReference type="ARBA" id="ARBA00022840"/>
    </source>
</evidence>
<dbReference type="PANTHER" id="PTHR23407:SF1">
    <property type="entry name" value="5-FORMYLTETRAHYDROFOLATE CYCLO-LIGASE"/>
    <property type="match status" value="1"/>
</dbReference>
<protein>
    <recommendedName>
        <fullName evidence="5">5-formyltetrahydrofolate cyclo-ligase</fullName>
        <ecNumber evidence="5">6.3.3.2</ecNumber>
    </recommendedName>
</protein>
<dbReference type="KEGG" id="ahb:bsdtb5_18850"/>
<feature type="binding site" evidence="4">
    <location>
        <begin position="3"/>
        <end position="7"/>
    </location>
    <ligand>
        <name>ATP</name>
        <dbReference type="ChEBI" id="CHEBI:30616"/>
    </ligand>
</feature>
<dbReference type="EC" id="6.3.3.2" evidence="5"/>
<dbReference type="RefSeq" id="WP_271715800.1">
    <property type="nucleotide sequence ID" value="NZ_AP024169.1"/>
</dbReference>
<feature type="binding site" evidence="4">
    <location>
        <begin position="142"/>
        <end position="150"/>
    </location>
    <ligand>
        <name>ATP</name>
        <dbReference type="ChEBI" id="CHEBI:30616"/>
    </ligand>
</feature>
<dbReference type="Pfam" id="PF01812">
    <property type="entry name" value="5-FTHF_cyc-lig"/>
    <property type="match status" value="1"/>
</dbReference>
<dbReference type="GO" id="GO:0035999">
    <property type="term" value="P:tetrahydrofolate interconversion"/>
    <property type="evidence" value="ECO:0007669"/>
    <property type="project" value="TreeGrafter"/>
</dbReference>
<comment type="similarity">
    <text evidence="1 5">Belongs to the 5-formyltetrahydrofolate cyclo-ligase family.</text>
</comment>
<keyword evidence="5" id="KW-0479">Metal-binding</keyword>
<evidence type="ECO:0000313" key="7">
    <source>
        <dbReference type="Proteomes" id="UP000595897"/>
    </source>
</evidence>
<sequence length="202" mass="23886">MTKKEIRQQIKSIKEKLSLSEIEEYSDMITHKFLSSKEYQNSRVIYIYLSFNQEVLTDQIIERALKDQKKVAVPRIDDITDENPILEHWNKKKIMNFYYINSKDDLKKGYYGIMEPTNDQLATDENVLVIMPGLAFDNDFYRIGYGGGFYDYFLNSRNSAKMNDTKIALAFDFQILEKFEHSEYDVKVDQIITPTTHMIRED</sequence>
<dbReference type="GO" id="GO:0009396">
    <property type="term" value="P:folic acid-containing compound biosynthetic process"/>
    <property type="evidence" value="ECO:0007669"/>
    <property type="project" value="TreeGrafter"/>
</dbReference>
<evidence type="ECO:0000313" key="6">
    <source>
        <dbReference type="EMBL" id="BCN30590.1"/>
    </source>
</evidence>
<dbReference type="Gene3D" id="3.40.50.10420">
    <property type="entry name" value="NagB/RpiA/CoA transferase-like"/>
    <property type="match status" value="1"/>
</dbReference>
<keyword evidence="6" id="KW-0436">Ligase</keyword>
<name>A0A7R7EKX4_9FIRM</name>
<evidence type="ECO:0000256" key="1">
    <source>
        <dbReference type="ARBA" id="ARBA00010638"/>
    </source>
</evidence>
<feature type="binding site" evidence="4">
    <location>
        <position position="49"/>
    </location>
    <ligand>
        <name>substrate</name>
    </ligand>
</feature>
<organism evidence="6 7">
    <name type="scientific">Anaeromicropila herbilytica</name>
    <dbReference type="NCBI Taxonomy" id="2785025"/>
    <lineage>
        <taxon>Bacteria</taxon>
        <taxon>Bacillati</taxon>
        <taxon>Bacillota</taxon>
        <taxon>Clostridia</taxon>
        <taxon>Lachnospirales</taxon>
        <taxon>Lachnospiraceae</taxon>
        <taxon>Anaeromicropila</taxon>
    </lineage>
</organism>
<proteinExistence type="inferred from homology"/>
<dbReference type="InterPro" id="IPR037171">
    <property type="entry name" value="NagB/RpiA_transferase-like"/>
</dbReference>
<keyword evidence="7" id="KW-1185">Reference proteome</keyword>
<dbReference type="PANTHER" id="PTHR23407">
    <property type="entry name" value="ATPASE INHIBITOR/5-FORMYLTETRAHYDROFOLATE CYCLO-LIGASE"/>
    <property type="match status" value="1"/>
</dbReference>